<accession>A0AAW8R1D2</accession>
<dbReference type="EMBL" id="JAVRIE010000004">
    <property type="protein sequence ID" value="MDT0583076.1"/>
    <property type="molecule type" value="Genomic_DNA"/>
</dbReference>
<comment type="caution">
    <text evidence="3">The sequence shown here is derived from an EMBL/GenBank/DDBJ whole genome shotgun (WGS) entry which is preliminary data.</text>
</comment>
<reference evidence="3 4" key="1">
    <citation type="submission" date="2023-09" db="EMBL/GenBank/DDBJ databases">
        <authorList>
            <person name="Rey-Velasco X."/>
        </authorList>
    </citation>
    <scope>NUCLEOTIDE SEQUENCE [LARGE SCALE GENOMIC DNA]</scope>
    <source>
        <strain evidence="3 4">W409</strain>
    </source>
</reference>
<keyword evidence="1" id="KW-0472">Membrane</keyword>
<dbReference type="Pfam" id="PF26002">
    <property type="entry name" value="Beta-barrel_AprE"/>
    <property type="match status" value="1"/>
</dbReference>
<keyword evidence="1" id="KW-1133">Transmembrane helix</keyword>
<dbReference type="Gene3D" id="2.40.50.100">
    <property type="match status" value="1"/>
</dbReference>
<feature type="transmembrane region" description="Helical" evidence="1">
    <location>
        <begin position="33"/>
        <end position="51"/>
    </location>
</feature>
<evidence type="ECO:0000313" key="4">
    <source>
        <dbReference type="Proteomes" id="UP001249020"/>
    </source>
</evidence>
<evidence type="ECO:0000259" key="2">
    <source>
        <dbReference type="Pfam" id="PF26002"/>
    </source>
</evidence>
<gene>
    <name evidence="3" type="ORF">RM544_11050</name>
</gene>
<dbReference type="InterPro" id="IPR050739">
    <property type="entry name" value="MFP"/>
</dbReference>
<dbReference type="InterPro" id="IPR058982">
    <property type="entry name" value="Beta-barrel_AprE"/>
</dbReference>
<feature type="domain" description="AprE-like beta-barrel" evidence="2">
    <location>
        <begin position="306"/>
        <end position="398"/>
    </location>
</feature>
<protein>
    <submittedName>
        <fullName evidence="3">HlyD family efflux transporter periplasmic adaptor subunit</fullName>
    </submittedName>
</protein>
<dbReference type="PRINTS" id="PR01490">
    <property type="entry name" value="RTXTOXIND"/>
</dbReference>
<organism evidence="3 4">
    <name type="scientific">Brumicola blandensis</name>
    <dbReference type="NCBI Taxonomy" id="3075611"/>
    <lineage>
        <taxon>Bacteria</taxon>
        <taxon>Pseudomonadati</taxon>
        <taxon>Pseudomonadota</taxon>
        <taxon>Gammaproteobacteria</taxon>
        <taxon>Alteromonadales</taxon>
        <taxon>Alteromonadaceae</taxon>
        <taxon>Brumicola</taxon>
    </lineage>
</organism>
<dbReference type="PANTHER" id="PTHR30386:SF28">
    <property type="entry name" value="EXPORTED PROTEIN"/>
    <property type="match status" value="1"/>
</dbReference>
<dbReference type="RefSeq" id="WP_311361852.1">
    <property type="nucleotide sequence ID" value="NZ_JAVRIE010000004.1"/>
</dbReference>
<evidence type="ECO:0000313" key="3">
    <source>
        <dbReference type="EMBL" id="MDT0583076.1"/>
    </source>
</evidence>
<name>A0AAW8R1D2_9ALTE</name>
<proteinExistence type="predicted"/>
<dbReference type="Proteomes" id="UP001249020">
    <property type="component" value="Unassembled WGS sequence"/>
</dbReference>
<dbReference type="PANTHER" id="PTHR30386">
    <property type="entry name" value="MEMBRANE FUSION SUBUNIT OF EMRAB-TOLC MULTIDRUG EFFLUX PUMP"/>
    <property type="match status" value="1"/>
</dbReference>
<dbReference type="AlphaFoldDB" id="A0AAW8R1D2"/>
<keyword evidence="1" id="KW-0812">Transmembrane</keyword>
<evidence type="ECO:0000256" key="1">
    <source>
        <dbReference type="SAM" id="Phobius"/>
    </source>
</evidence>
<keyword evidence="4" id="KW-1185">Reference proteome</keyword>
<sequence length="419" mass="46822">MQYSNSLFREEAIEGQHRDKLGNALRLPSPQHLVVVCLLLLVTASFIYLLITHTYTNKVSVVGWLVAERASVDIYPIEQNSLLGDIPVTSNQIVSKGEVLAHLVRPNSQLSGEIAHHKQLDSIKKQLSLLNQQTELNSRQYQQNLLQNKQLMGNLNAQLSTSKKRLLHLESLLSLHSAQENELYSLYQLGSVSKTVYQQSQEKGLQLKVQVSEAALALQQLTQSQTKARANQQVLQIKYSEKRGNLLNQIEQTKQTLSSVNGADTYSLLSPIDGIVRNIQVEKGERVNPGNFMMQISPLNREVKARMYVPSSHSGFIAINQVVGLKLSAFPYQKFGMASASIHEVSEDVLLPQQIKEVPFVLQGPVFIAEAALTSQTLSANGKQIHLKDGMLFEAEIELAEMQLWEWLLKPILSLRGTV</sequence>